<name>A0A164UY00_DAUCS</name>
<feature type="compositionally biased region" description="Acidic residues" evidence="1">
    <location>
        <begin position="408"/>
        <end position="429"/>
    </location>
</feature>
<sequence length="711" mass="82528">MKILLHILQSPAYRRHQTRSIFDSAAPIKWVRDRALDHAVEKERNLKPMINLKNFIKSEPSKTSPISLILQHKHDLETPFRPIEFIRKYPSVFEEFLPGGIGVNPHIRLTNEVMQLDGEEEMVFLSGGHKQDVADKLLKLLMVGKVNRIPLRVIDKLKWDLGLPNDYVESVVPEFPDYFCVRKCDGLGVLELVCWSEELAVSEMEKRAMSGKEGYSKGMPIAFPLQYSRGFEVDKKFKKWVDDWQKLPYVTPYESVLSCQGKGDEFDKWAVGVLHEILSLFVPKKTEKDNILLLGDYLGVRSRFKKALLQHPGIFYISSKLHTHTVVLRDAYKRDLLIGKPNPVMEMRSKYIHLMTAVKEESKSKSAQVGNTRRKKKSVDLKEGEEEDSKDDENEEEEDENSNRLSDSEFEEESDDDDYEDESDDDESEHESTMNRGRASGKSSFEEKARALRTEQKQFDGRHPSKTGDRRSPTHSRGKEIPAKFDRDESNRRHQSKTLDGQSPSYERGRQSPIRNERHESTGRRESNYRHERDESKRSYPDKAQDKRSSTFSGRREGPWRDESDRSARRQSPIRNEREESNGRRESNFRNDSNESKRSYPDKSQDKRSSTFSGRRERPWRNEPDRAAKRYPRGTEDSQSPQSFRGQEASPTNSPNQSDRRHPSKARDEQSPTHTRGKETLKNQMARRKPHGRSDVSRTRKSTSPNKTPTF</sequence>
<dbReference type="KEGG" id="dcr:108227608"/>
<dbReference type="PANTHER" id="PTHR31476:SF16">
    <property type="entry name" value="F14O23.23 PROTEIN"/>
    <property type="match status" value="1"/>
</dbReference>
<dbReference type="Pfam" id="PF11955">
    <property type="entry name" value="PORR"/>
    <property type="match status" value="1"/>
</dbReference>
<reference evidence="2" key="1">
    <citation type="journal article" date="2016" name="Nat. Genet.">
        <title>A high-quality carrot genome assembly provides new insights into carotenoid accumulation and asterid genome evolution.</title>
        <authorList>
            <person name="Iorizzo M."/>
            <person name="Ellison S."/>
            <person name="Senalik D."/>
            <person name="Zeng P."/>
            <person name="Satapoomin P."/>
            <person name="Huang J."/>
            <person name="Bowman M."/>
            <person name="Iovene M."/>
            <person name="Sanseverino W."/>
            <person name="Cavagnaro P."/>
            <person name="Yildiz M."/>
            <person name="Macko-Podgorni A."/>
            <person name="Moranska E."/>
            <person name="Grzebelus E."/>
            <person name="Grzebelus D."/>
            <person name="Ashrafi H."/>
            <person name="Zheng Z."/>
            <person name="Cheng S."/>
            <person name="Spooner D."/>
            <person name="Van Deynze A."/>
            <person name="Simon P."/>
        </authorList>
    </citation>
    <scope>NUCLEOTIDE SEQUENCE</scope>
    <source>
        <tissue evidence="2">Leaf</tissue>
    </source>
</reference>
<keyword evidence="3" id="KW-1185">Reference proteome</keyword>
<feature type="region of interest" description="Disordered" evidence="1">
    <location>
        <begin position="360"/>
        <end position="711"/>
    </location>
</feature>
<feature type="compositionally biased region" description="Polar residues" evidence="1">
    <location>
        <begin position="702"/>
        <end position="711"/>
    </location>
</feature>
<evidence type="ECO:0000313" key="3">
    <source>
        <dbReference type="Proteomes" id="UP000077755"/>
    </source>
</evidence>
<feature type="compositionally biased region" description="Basic and acidic residues" evidence="1">
    <location>
        <begin position="575"/>
        <end position="636"/>
    </location>
</feature>
<evidence type="ECO:0000256" key="1">
    <source>
        <dbReference type="SAM" id="MobiDB-lite"/>
    </source>
</evidence>
<gene>
    <name evidence="2" type="ORF">DCAR_0622908</name>
</gene>
<dbReference type="InterPro" id="IPR045040">
    <property type="entry name" value="PORR_fam"/>
</dbReference>
<feature type="compositionally biased region" description="Basic and acidic residues" evidence="1">
    <location>
        <begin position="444"/>
        <end position="492"/>
    </location>
</feature>
<dbReference type="AlphaFoldDB" id="A0A164UY00"/>
<feature type="compositionally biased region" description="Basic and acidic residues" evidence="1">
    <location>
        <begin position="658"/>
        <end position="681"/>
    </location>
</feature>
<dbReference type="EMBL" id="CP093348">
    <property type="protein sequence ID" value="WOH03509.1"/>
    <property type="molecule type" value="Genomic_DNA"/>
</dbReference>
<dbReference type="OMA" id="PNDYVES"/>
<organism evidence="2 3">
    <name type="scientific">Daucus carota subsp. sativus</name>
    <name type="common">Carrot</name>
    <dbReference type="NCBI Taxonomy" id="79200"/>
    <lineage>
        <taxon>Eukaryota</taxon>
        <taxon>Viridiplantae</taxon>
        <taxon>Streptophyta</taxon>
        <taxon>Embryophyta</taxon>
        <taxon>Tracheophyta</taxon>
        <taxon>Spermatophyta</taxon>
        <taxon>Magnoliopsida</taxon>
        <taxon>eudicotyledons</taxon>
        <taxon>Gunneridae</taxon>
        <taxon>Pentapetalae</taxon>
        <taxon>asterids</taxon>
        <taxon>campanulids</taxon>
        <taxon>Apiales</taxon>
        <taxon>Apiaceae</taxon>
        <taxon>Apioideae</taxon>
        <taxon>Scandiceae</taxon>
        <taxon>Daucinae</taxon>
        <taxon>Daucus</taxon>
        <taxon>Daucus sect. Daucus</taxon>
    </lineage>
</organism>
<dbReference type="Proteomes" id="UP000077755">
    <property type="component" value="Chromosome 6"/>
</dbReference>
<accession>A0A164UY00</accession>
<dbReference type="Gramene" id="KZM89527">
    <property type="protein sequence ID" value="KZM89527"/>
    <property type="gene ID" value="DCAR_023110"/>
</dbReference>
<proteinExistence type="predicted"/>
<feature type="compositionally biased region" description="Acidic residues" evidence="1">
    <location>
        <begin position="383"/>
        <end position="400"/>
    </location>
</feature>
<reference evidence="2" key="2">
    <citation type="submission" date="2022-03" db="EMBL/GenBank/DDBJ databases">
        <title>Draft title - Genomic analysis of global carrot germplasm unveils the trajectory of domestication and the origin of high carotenoid orange carrot.</title>
        <authorList>
            <person name="Iorizzo M."/>
            <person name="Ellison S."/>
            <person name="Senalik D."/>
            <person name="Macko-Podgorni A."/>
            <person name="Grzebelus D."/>
            <person name="Bostan H."/>
            <person name="Rolling W."/>
            <person name="Curaba J."/>
            <person name="Simon P."/>
        </authorList>
    </citation>
    <scope>NUCLEOTIDE SEQUENCE</scope>
    <source>
        <tissue evidence="2">Leaf</tissue>
    </source>
</reference>
<feature type="compositionally biased region" description="Basic and acidic residues" evidence="1">
    <location>
        <begin position="507"/>
        <end position="568"/>
    </location>
</feature>
<dbReference type="GO" id="GO:0003723">
    <property type="term" value="F:RNA binding"/>
    <property type="evidence" value="ECO:0007669"/>
    <property type="project" value="InterPro"/>
</dbReference>
<protein>
    <submittedName>
        <fullName evidence="2">Uncharacterized protein</fullName>
    </submittedName>
</protein>
<evidence type="ECO:0000313" key="2">
    <source>
        <dbReference type="EMBL" id="WOH03509.1"/>
    </source>
</evidence>
<dbReference type="InterPro" id="IPR021099">
    <property type="entry name" value="PORR_domain"/>
</dbReference>
<dbReference type="PANTHER" id="PTHR31476">
    <property type="entry name" value="PROTEIN WHAT'S THIS FACTOR 1 HOMOLOG, CHLOROPLASTIC"/>
    <property type="match status" value="1"/>
</dbReference>
<feature type="compositionally biased region" description="Polar residues" evidence="1">
    <location>
        <begin position="637"/>
        <end position="657"/>
    </location>
</feature>
<dbReference type="OrthoDB" id="1892230at2759"/>